<dbReference type="Pfam" id="PF07943">
    <property type="entry name" value="PBP5_C"/>
    <property type="match status" value="1"/>
</dbReference>
<feature type="transmembrane region" description="Helical" evidence="16">
    <location>
        <begin position="415"/>
        <end position="437"/>
    </location>
</feature>
<gene>
    <name evidence="18" type="ORF">SAMN05216508_11417</name>
</gene>
<evidence type="ECO:0000256" key="10">
    <source>
        <dbReference type="ARBA" id="ARBA00022984"/>
    </source>
</evidence>
<proteinExistence type="inferred from homology"/>
<dbReference type="STRING" id="155865.SAMN05216515_11517"/>
<evidence type="ECO:0000256" key="14">
    <source>
        <dbReference type="PIRSR" id="PIRSR618044-2"/>
    </source>
</evidence>
<keyword evidence="5 18" id="KW-0121">Carboxypeptidase</keyword>
<dbReference type="SMART" id="SM00936">
    <property type="entry name" value="PBP5_C"/>
    <property type="match status" value="1"/>
</dbReference>
<feature type="active site" description="Proton acceptor" evidence="13">
    <location>
        <position position="101"/>
    </location>
</feature>
<evidence type="ECO:0000256" key="4">
    <source>
        <dbReference type="ARBA" id="ARBA00012448"/>
    </source>
</evidence>
<keyword evidence="6" id="KW-0645">Protease</keyword>
<keyword evidence="7" id="KW-0732">Signal</keyword>
<dbReference type="SUPFAM" id="SSF56601">
    <property type="entry name" value="beta-lactamase/transpeptidase-like"/>
    <property type="match status" value="1"/>
</dbReference>
<feature type="domain" description="Peptidase S11 D-Ala-D-Ala carboxypeptidase A C-terminal" evidence="17">
    <location>
        <begin position="317"/>
        <end position="403"/>
    </location>
</feature>
<dbReference type="GO" id="GO:0071555">
    <property type="term" value="P:cell wall organization"/>
    <property type="evidence" value="ECO:0007669"/>
    <property type="project" value="UniProtKB-KW"/>
</dbReference>
<dbReference type="AlphaFoldDB" id="A0A1I7HA63"/>
<dbReference type="EC" id="3.4.16.4" evidence="4"/>
<evidence type="ECO:0000256" key="9">
    <source>
        <dbReference type="ARBA" id="ARBA00022960"/>
    </source>
</evidence>
<keyword evidence="16" id="KW-0812">Transmembrane</keyword>
<comment type="similarity">
    <text evidence="3 15">Belongs to the peptidase S11 family.</text>
</comment>
<dbReference type="InterPro" id="IPR012907">
    <property type="entry name" value="Peptidase_S11_C"/>
</dbReference>
<reference evidence="18 19" key="1">
    <citation type="submission" date="2016-10" db="EMBL/GenBank/DDBJ databases">
        <authorList>
            <person name="de Groot N.N."/>
        </authorList>
    </citation>
    <scope>NUCLEOTIDE SEQUENCE [LARGE SCALE GENOMIC DNA]</scope>
    <source>
        <strain evidence="18 19">KHGC13</strain>
    </source>
</reference>
<evidence type="ECO:0000313" key="19">
    <source>
        <dbReference type="Proteomes" id="UP000198817"/>
    </source>
</evidence>
<comment type="catalytic activity">
    <reaction evidence="12">
        <text>Preferential cleavage: (Ac)2-L-Lys-D-Ala-|-D-Ala. Also transpeptidation of peptidyl-alanyl moieties that are N-acyl substituents of D-alanine.</text>
        <dbReference type="EC" id="3.4.16.4"/>
    </reaction>
</comment>
<organism evidence="18 19">
    <name type="scientific">Eubacterium pyruvativorans</name>
    <dbReference type="NCBI Taxonomy" id="155865"/>
    <lineage>
        <taxon>Bacteria</taxon>
        <taxon>Bacillati</taxon>
        <taxon>Bacillota</taxon>
        <taxon>Clostridia</taxon>
        <taxon>Eubacteriales</taxon>
        <taxon>Eubacteriaceae</taxon>
        <taxon>Eubacterium</taxon>
    </lineage>
</organism>
<evidence type="ECO:0000256" key="8">
    <source>
        <dbReference type="ARBA" id="ARBA00022801"/>
    </source>
</evidence>
<dbReference type="UniPathway" id="UPA00219"/>
<keyword evidence="10" id="KW-0573">Peptidoglycan synthesis</keyword>
<evidence type="ECO:0000256" key="3">
    <source>
        <dbReference type="ARBA" id="ARBA00007164"/>
    </source>
</evidence>
<evidence type="ECO:0000256" key="12">
    <source>
        <dbReference type="ARBA" id="ARBA00034000"/>
    </source>
</evidence>
<dbReference type="InterPro" id="IPR012338">
    <property type="entry name" value="Beta-lactam/transpept-like"/>
</dbReference>
<dbReference type="Gene3D" id="2.60.410.10">
    <property type="entry name" value="D-Ala-D-Ala carboxypeptidase, C-terminal domain"/>
    <property type="match status" value="1"/>
</dbReference>
<evidence type="ECO:0000256" key="13">
    <source>
        <dbReference type="PIRSR" id="PIRSR618044-1"/>
    </source>
</evidence>
<keyword evidence="11" id="KW-0961">Cell wall biogenesis/degradation</keyword>
<evidence type="ECO:0000313" key="18">
    <source>
        <dbReference type="EMBL" id="SFU57584.1"/>
    </source>
</evidence>
<dbReference type="PRINTS" id="PR00725">
    <property type="entry name" value="DADACBPTASE1"/>
</dbReference>
<dbReference type="PANTHER" id="PTHR21581:SF26">
    <property type="entry name" value="D-ALANYL-D-ALANINE ENDOPEPTIDASE"/>
    <property type="match status" value="1"/>
</dbReference>
<dbReference type="GO" id="GO:0009002">
    <property type="term" value="F:serine-type D-Ala-D-Ala carboxypeptidase activity"/>
    <property type="evidence" value="ECO:0007669"/>
    <property type="project" value="UniProtKB-EC"/>
</dbReference>
<dbReference type="Gene3D" id="3.40.710.10">
    <property type="entry name" value="DD-peptidase/beta-lactamase superfamily"/>
    <property type="match status" value="1"/>
</dbReference>
<keyword evidence="16" id="KW-1133">Transmembrane helix</keyword>
<dbReference type="GO" id="GO:0008360">
    <property type="term" value="P:regulation of cell shape"/>
    <property type="evidence" value="ECO:0007669"/>
    <property type="project" value="UniProtKB-KW"/>
</dbReference>
<evidence type="ECO:0000256" key="5">
    <source>
        <dbReference type="ARBA" id="ARBA00022645"/>
    </source>
</evidence>
<dbReference type="EMBL" id="FPBT01000014">
    <property type="protein sequence ID" value="SFU57584.1"/>
    <property type="molecule type" value="Genomic_DNA"/>
</dbReference>
<name>A0A1I7HA63_9FIRM</name>
<evidence type="ECO:0000256" key="7">
    <source>
        <dbReference type="ARBA" id="ARBA00022729"/>
    </source>
</evidence>
<dbReference type="InterPro" id="IPR037167">
    <property type="entry name" value="Peptidase_S11_C_sf"/>
</dbReference>
<feature type="binding site" evidence="14">
    <location>
        <position position="263"/>
    </location>
    <ligand>
        <name>substrate</name>
    </ligand>
</feature>
<dbReference type="InterPro" id="IPR015956">
    <property type="entry name" value="Peniciliin-bd_prot_C_sf"/>
</dbReference>
<dbReference type="InterPro" id="IPR018044">
    <property type="entry name" value="Peptidase_S11"/>
</dbReference>
<keyword evidence="9" id="KW-0133">Cell shape</keyword>
<dbReference type="Proteomes" id="UP000198817">
    <property type="component" value="Unassembled WGS sequence"/>
</dbReference>
<accession>A0A1I7HA63</accession>
<evidence type="ECO:0000256" key="15">
    <source>
        <dbReference type="RuleBase" id="RU004016"/>
    </source>
</evidence>
<evidence type="ECO:0000256" key="2">
    <source>
        <dbReference type="ARBA" id="ARBA00004752"/>
    </source>
</evidence>
<evidence type="ECO:0000256" key="11">
    <source>
        <dbReference type="ARBA" id="ARBA00023316"/>
    </source>
</evidence>
<dbReference type="GO" id="GO:0006508">
    <property type="term" value="P:proteolysis"/>
    <property type="evidence" value="ECO:0007669"/>
    <property type="project" value="UniProtKB-KW"/>
</dbReference>
<dbReference type="RefSeq" id="WP_090471357.1">
    <property type="nucleotide sequence ID" value="NZ_FOWF01000015.1"/>
</dbReference>
<dbReference type="Pfam" id="PF00768">
    <property type="entry name" value="Peptidase_S11"/>
    <property type="match status" value="1"/>
</dbReference>
<keyword evidence="19" id="KW-1185">Reference proteome</keyword>
<evidence type="ECO:0000256" key="6">
    <source>
        <dbReference type="ARBA" id="ARBA00022670"/>
    </source>
</evidence>
<dbReference type="SUPFAM" id="SSF69189">
    <property type="entry name" value="Penicillin-binding protein associated domain"/>
    <property type="match status" value="1"/>
</dbReference>
<feature type="active site" evidence="13">
    <location>
        <position position="153"/>
    </location>
</feature>
<evidence type="ECO:0000256" key="1">
    <source>
        <dbReference type="ARBA" id="ARBA00003217"/>
    </source>
</evidence>
<dbReference type="PANTHER" id="PTHR21581">
    <property type="entry name" value="D-ALANYL-D-ALANINE CARBOXYPEPTIDASE"/>
    <property type="match status" value="1"/>
</dbReference>
<evidence type="ECO:0000259" key="17">
    <source>
        <dbReference type="SMART" id="SM00936"/>
    </source>
</evidence>
<keyword evidence="8" id="KW-0378">Hydrolase</keyword>
<protein>
    <recommendedName>
        <fullName evidence="4">serine-type D-Ala-D-Ala carboxypeptidase</fullName>
        <ecNumber evidence="4">3.4.16.4</ecNumber>
    </recommendedName>
</protein>
<dbReference type="OrthoDB" id="9791132at2"/>
<feature type="transmembrane region" description="Helical" evidence="16">
    <location>
        <begin position="40"/>
        <end position="62"/>
    </location>
</feature>
<feature type="active site" description="Acyl-ester intermediate" evidence="13">
    <location>
        <position position="98"/>
    </location>
</feature>
<dbReference type="InterPro" id="IPR001967">
    <property type="entry name" value="Peptidase_S11_N"/>
</dbReference>
<evidence type="ECO:0000256" key="16">
    <source>
        <dbReference type="SAM" id="Phobius"/>
    </source>
</evidence>
<keyword evidence="16" id="KW-0472">Membrane</keyword>
<comment type="function">
    <text evidence="1">Removes C-terminal D-alanyl residues from sugar-peptide cell wall precursors.</text>
</comment>
<sequence>MKGIREFGRKVAREPGRRNITAHQVEEAGKRRRSGFFGRFWIVILTVVLAAGLLPVPGGLAYAQDQPELTAKGAVVYCENTDEIVFAKGKNEKLFPYSITKLMTAMLAVQNAPLDQKVTVSREAASQKDTSMGLKEGEQVTVEQLLYGALILSGNDAAYALGEAVSGTGKIKDFVAMMNETAKNIECRHTHFDNPGGIGDRKNYTTAADFLQIARVAYSNPTIRKIAGTKVYHMGPTNKSGARTMKNTAELINKSGSGVYAAKNGFWADDDCSTAVAYRKDGLQLFIILLGDTKKEREKDLLALIQYAKKSVQGIVAVKAGTHVGKVHVRHGARTSVDVYTGETGYAYLPKEGSSRLVSTKTDLYSNVKAPLVSGQRVGTYRIYVSGEQVNSVPIVVRENVLPGWLPSYLGISNFATVVILLLLLTVVAVLLWIASIRARNRRRRRLARQRKIERLARQKMMEEEERNQRGWRF</sequence>
<dbReference type="GO" id="GO:0009252">
    <property type="term" value="P:peptidoglycan biosynthetic process"/>
    <property type="evidence" value="ECO:0007669"/>
    <property type="project" value="UniProtKB-UniPathway"/>
</dbReference>
<comment type="pathway">
    <text evidence="2">Cell wall biogenesis; peptidoglycan biosynthesis.</text>
</comment>